<sequence>MKELAPSTAFSIMQQRLSHKKMKFQKLVVRRLGLDV</sequence>
<proteinExistence type="predicted"/>
<dbReference type="EMBL" id="GBRH01267604">
    <property type="protein sequence ID" value="JAD30291.1"/>
    <property type="molecule type" value="Transcribed_RNA"/>
</dbReference>
<reference evidence="1" key="2">
    <citation type="journal article" date="2015" name="Data Brief">
        <title>Shoot transcriptome of the giant reed, Arundo donax.</title>
        <authorList>
            <person name="Barrero R.A."/>
            <person name="Guerrero F.D."/>
            <person name="Moolhuijzen P."/>
            <person name="Goolsby J.A."/>
            <person name="Tidwell J."/>
            <person name="Bellgard S.E."/>
            <person name="Bellgard M.I."/>
        </authorList>
    </citation>
    <scope>NUCLEOTIDE SEQUENCE</scope>
    <source>
        <tissue evidence="1">Shoot tissue taken approximately 20 cm above the soil surface</tissue>
    </source>
</reference>
<dbReference type="AlphaFoldDB" id="A0A0A8YUK7"/>
<evidence type="ECO:0000313" key="1">
    <source>
        <dbReference type="EMBL" id="JAD30291.1"/>
    </source>
</evidence>
<protein>
    <submittedName>
        <fullName evidence="1">Uncharacterized protein</fullName>
    </submittedName>
</protein>
<name>A0A0A8YUK7_ARUDO</name>
<reference evidence="1" key="1">
    <citation type="submission" date="2014-09" db="EMBL/GenBank/DDBJ databases">
        <authorList>
            <person name="Magalhaes I.L.F."/>
            <person name="Oliveira U."/>
            <person name="Santos F.R."/>
            <person name="Vidigal T.H.D.A."/>
            <person name="Brescovit A.D."/>
            <person name="Santos A.J."/>
        </authorList>
    </citation>
    <scope>NUCLEOTIDE SEQUENCE</scope>
    <source>
        <tissue evidence="1">Shoot tissue taken approximately 20 cm above the soil surface</tissue>
    </source>
</reference>
<organism evidence="1">
    <name type="scientific">Arundo donax</name>
    <name type="common">Giant reed</name>
    <name type="synonym">Donax arundinaceus</name>
    <dbReference type="NCBI Taxonomy" id="35708"/>
    <lineage>
        <taxon>Eukaryota</taxon>
        <taxon>Viridiplantae</taxon>
        <taxon>Streptophyta</taxon>
        <taxon>Embryophyta</taxon>
        <taxon>Tracheophyta</taxon>
        <taxon>Spermatophyta</taxon>
        <taxon>Magnoliopsida</taxon>
        <taxon>Liliopsida</taxon>
        <taxon>Poales</taxon>
        <taxon>Poaceae</taxon>
        <taxon>PACMAD clade</taxon>
        <taxon>Arundinoideae</taxon>
        <taxon>Arundineae</taxon>
        <taxon>Arundo</taxon>
    </lineage>
</organism>
<accession>A0A0A8YUK7</accession>